<dbReference type="RefSeq" id="WP_212774855.1">
    <property type="nucleotide sequence ID" value="NZ_AP024601.1"/>
</dbReference>
<dbReference type="EMBL" id="AP024601">
    <property type="protein sequence ID" value="BCU81666.1"/>
    <property type="molecule type" value="Genomic_DNA"/>
</dbReference>
<evidence type="ECO:0000313" key="3">
    <source>
        <dbReference type="Proteomes" id="UP000677436"/>
    </source>
</evidence>
<keyword evidence="3" id="KW-1185">Reference proteome</keyword>
<feature type="compositionally biased region" description="Polar residues" evidence="1">
    <location>
        <begin position="52"/>
        <end position="62"/>
    </location>
</feature>
<evidence type="ECO:0000256" key="1">
    <source>
        <dbReference type="SAM" id="MobiDB-lite"/>
    </source>
</evidence>
<reference evidence="2" key="2">
    <citation type="journal article" date="2021" name="Microbiol. Resour. Announc.">
        <title>Complete Genome Sequence of Polycladomyces abyssicola JIR-001T, Isolated from Hemipelagic Sediment in Deep Seawater.</title>
        <authorList>
            <person name="Tsubouchi T."/>
            <person name="Kaneko Y."/>
        </authorList>
    </citation>
    <scope>NUCLEOTIDE SEQUENCE</scope>
    <source>
        <strain evidence="2">JIR-001</strain>
    </source>
</reference>
<dbReference type="KEGG" id="pabs:JIR001_14490"/>
<organism evidence="2 3">
    <name type="scientific">Polycladomyces abyssicola</name>
    <dbReference type="NCBI Taxonomy" id="1125966"/>
    <lineage>
        <taxon>Bacteria</taxon>
        <taxon>Bacillati</taxon>
        <taxon>Bacillota</taxon>
        <taxon>Bacilli</taxon>
        <taxon>Bacillales</taxon>
        <taxon>Thermoactinomycetaceae</taxon>
        <taxon>Polycladomyces</taxon>
    </lineage>
</organism>
<name>A0A8D5UFT0_9BACL</name>
<reference evidence="2" key="1">
    <citation type="journal article" date="2013" name="Int. J. Syst. Evol. Microbiol.">
        <title>Polycladomyces abyssicola gen. nov., sp. nov., a thermophilic filamentous bacterium isolated from hemipelagic sediment.</title>
        <authorList>
            <person name="Tsubouchi T."/>
            <person name="Shimane Y."/>
            <person name="Mori K."/>
            <person name="Usui K."/>
            <person name="Hiraki T."/>
            <person name="Tame A."/>
            <person name="Uematsu K."/>
            <person name="Maruyama T."/>
            <person name="Hatada Y."/>
        </authorList>
    </citation>
    <scope>NUCLEOTIDE SEQUENCE</scope>
    <source>
        <strain evidence="2">JIR-001</strain>
    </source>
</reference>
<proteinExistence type="predicted"/>
<dbReference type="Proteomes" id="UP000677436">
    <property type="component" value="Chromosome"/>
</dbReference>
<sequence>MMNDMEHCRIRTEEIRQEAKMIRQSPISLRKYLEWFKTLPLPGEGVKSRIWSSVQKGEQANGSKRHGRRGVGLE</sequence>
<evidence type="ECO:0000313" key="2">
    <source>
        <dbReference type="EMBL" id="BCU81666.1"/>
    </source>
</evidence>
<feature type="region of interest" description="Disordered" evidence="1">
    <location>
        <begin position="52"/>
        <end position="74"/>
    </location>
</feature>
<gene>
    <name evidence="2" type="ORF">JIR001_14490</name>
</gene>
<protein>
    <submittedName>
        <fullName evidence="2">Uncharacterized protein</fullName>
    </submittedName>
</protein>
<accession>A0A8D5UFT0</accession>
<feature type="compositionally biased region" description="Basic residues" evidence="1">
    <location>
        <begin position="63"/>
        <end position="74"/>
    </location>
</feature>
<dbReference type="AlphaFoldDB" id="A0A8D5UFT0"/>